<gene>
    <name evidence="2" type="ORF">CLV92_107125</name>
</gene>
<name>A0A2S6IK63_9ACTN</name>
<feature type="transmembrane region" description="Helical" evidence="1">
    <location>
        <begin position="102"/>
        <end position="126"/>
    </location>
</feature>
<dbReference type="Proteomes" id="UP000239485">
    <property type="component" value="Unassembled WGS sequence"/>
</dbReference>
<evidence type="ECO:0000313" key="2">
    <source>
        <dbReference type="EMBL" id="PPK94622.1"/>
    </source>
</evidence>
<organism evidence="2 3">
    <name type="scientific">Kineococcus xinjiangensis</name>
    <dbReference type="NCBI Taxonomy" id="512762"/>
    <lineage>
        <taxon>Bacteria</taxon>
        <taxon>Bacillati</taxon>
        <taxon>Actinomycetota</taxon>
        <taxon>Actinomycetes</taxon>
        <taxon>Kineosporiales</taxon>
        <taxon>Kineosporiaceae</taxon>
        <taxon>Kineococcus</taxon>
    </lineage>
</organism>
<accession>A0A2S6IK63</accession>
<keyword evidence="1" id="KW-1133">Transmembrane helix</keyword>
<dbReference type="AlphaFoldDB" id="A0A2S6IK63"/>
<dbReference type="EMBL" id="PTJD01000007">
    <property type="protein sequence ID" value="PPK94622.1"/>
    <property type="molecule type" value="Genomic_DNA"/>
</dbReference>
<proteinExistence type="predicted"/>
<keyword evidence="3" id="KW-1185">Reference proteome</keyword>
<reference evidence="2 3" key="1">
    <citation type="submission" date="2018-02" db="EMBL/GenBank/DDBJ databases">
        <title>Genomic Encyclopedia of Archaeal and Bacterial Type Strains, Phase II (KMG-II): from individual species to whole genera.</title>
        <authorList>
            <person name="Goeker M."/>
        </authorList>
    </citation>
    <scope>NUCLEOTIDE SEQUENCE [LARGE SCALE GENOMIC DNA]</scope>
    <source>
        <strain evidence="2 3">DSM 22857</strain>
    </source>
</reference>
<feature type="transmembrane region" description="Helical" evidence="1">
    <location>
        <begin position="70"/>
        <end position="90"/>
    </location>
</feature>
<protein>
    <submittedName>
        <fullName evidence="2">Uncharacterized protein</fullName>
    </submittedName>
</protein>
<evidence type="ECO:0000256" key="1">
    <source>
        <dbReference type="SAM" id="Phobius"/>
    </source>
</evidence>
<sequence>MPTPLDGVESGAMRAPGHVRTLGAAVGTTALTAYAAVKASWALGVDVGVRNAAQWHRMLDSLSDGERLAALWRTVGLDLLGVALLLVLASSRAGRASAPARLLRASGWLAGAALLLPGAAGLAVTLGPTTGLWPAAPGDPGPLADWVFVVVYGSFAAAGAGYLLVSASWRSRASHGPVPEHARS</sequence>
<feature type="transmembrane region" description="Helical" evidence="1">
    <location>
        <begin position="146"/>
        <end position="165"/>
    </location>
</feature>
<keyword evidence="1" id="KW-0472">Membrane</keyword>
<comment type="caution">
    <text evidence="2">The sequence shown here is derived from an EMBL/GenBank/DDBJ whole genome shotgun (WGS) entry which is preliminary data.</text>
</comment>
<evidence type="ECO:0000313" key="3">
    <source>
        <dbReference type="Proteomes" id="UP000239485"/>
    </source>
</evidence>
<keyword evidence="1" id="KW-0812">Transmembrane</keyword>